<reference evidence="1 2" key="1">
    <citation type="submission" date="2019-06" db="EMBL/GenBank/DDBJ databases">
        <title>Phylogeography and genetic diversity of Francisella tularensis subsp. holarctica in France (1947-2018).</title>
        <authorList>
            <person name="Kevin M."/>
            <person name="Madani N."/>
            <person name="Maurin M."/>
        </authorList>
    </citation>
    <scope>NUCLEOTIDE SEQUENCE [LARGE SCALE GENOMIC DNA]</scope>
    <source>
        <strain evidence="1 2">ATCC 15482</strain>
    </source>
</reference>
<dbReference type="AlphaFoldDB" id="A0A6I4RVB9"/>
<protein>
    <submittedName>
        <fullName evidence="1">Uncharacterized protein</fullName>
    </submittedName>
</protein>
<proteinExistence type="predicted"/>
<evidence type="ECO:0000313" key="2">
    <source>
        <dbReference type="Proteomes" id="UP000469081"/>
    </source>
</evidence>
<dbReference type="EMBL" id="VJEZ01000003">
    <property type="protein sequence ID" value="MWZ39459.1"/>
    <property type="molecule type" value="Genomic_DNA"/>
</dbReference>
<organism evidence="1 2">
    <name type="scientific">Francisella tularensis</name>
    <dbReference type="NCBI Taxonomy" id="263"/>
    <lineage>
        <taxon>Bacteria</taxon>
        <taxon>Pseudomonadati</taxon>
        <taxon>Pseudomonadota</taxon>
        <taxon>Gammaproteobacteria</taxon>
        <taxon>Thiotrichales</taxon>
        <taxon>Francisellaceae</taxon>
        <taxon>Francisella</taxon>
    </lineage>
</organism>
<dbReference type="Proteomes" id="UP000469081">
    <property type="component" value="Unassembled WGS sequence"/>
</dbReference>
<evidence type="ECO:0000313" key="1">
    <source>
        <dbReference type="EMBL" id="MWZ39459.1"/>
    </source>
</evidence>
<dbReference type="RefSeq" id="WP_003040476.1">
    <property type="nucleotide sequence ID" value="NZ_VJEZ01000003.1"/>
</dbReference>
<name>A0A6I4RVB9_FRATU</name>
<comment type="caution">
    <text evidence="1">The sequence shown here is derived from an EMBL/GenBank/DDBJ whole genome shotgun (WGS) entry which is preliminary data.</text>
</comment>
<accession>A0A6I4RVB9</accession>
<sequence length="283" mass="33689">MDKKLLRQLGFIDKALETSRNYFLEHFALMICGDNPYDYFVYRSSSNLTKFFHELGMPYSHDGSTRWRWVKSVLEQISIEENGTQKLLKIYYGLFDNKLNIINQNHSVFDDFLNNEEDSCDNTKKAKEVFRKLIEVSCKESSIPNFNDSLLDEIKKTEVVNINDKYCENLLKAAKEKFDKQQRKDAINDLWDIFERFKTYFDNSNKKKSTDILISKVSVFTNINNQDLEEEFLHLTSFGNKYNIRHHEHNKVILDDNAYDFIFYKMLNFLNLIIEVLRNIDKK</sequence>
<gene>
    <name evidence="1" type="ORF">FNC33_02680</name>
</gene>